<dbReference type="Gene3D" id="2.30.30.40">
    <property type="entry name" value="SH3 Domains"/>
    <property type="match status" value="1"/>
</dbReference>
<keyword evidence="4" id="KW-0812">Transmembrane</keyword>
<dbReference type="CDD" id="cd00174">
    <property type="entry name" value="SH3"/>
    <property type="match status" value="1"/>
</dbReference>
<proteinExistence type="predicted"/>
<keyword evidence="4" id="KW-0472">Membrane</keyword>
<evidence type="ECO:0000256" key="1">
    <source>
        <dbReference type="ARBA" id="ARBA00022443"/>
    </source>
</evidence>
<feature type="domain" description="SH3" evidence="5">
    <location>
        <begin position="303"/>
        <end position="363"/>
    </location>
</feature>
<feature type="region of interest" description="Disordered" evidence="3">
    <location>
        <begin position="245"/>
        <end position="264"/>
    </location>
</feature>
<dbReference type="SMART" id="SM00326">
    <property type="entry name" value="SH3"/>
    <property type="match status" value="1"/>
</dbReference>
<dbReference type="Pfam" id="PF07653">
    <property type="entry name" value="SH3_2"/>
    <property type="match status" value="1"/>
</dbReference>
<feature type="transmembrane region" description="Helical" evidence="4">
    <location>
        <begin position="56"/>
        <end position="76"/>
    </location>
</feature>
<gene>
    <name evidence="6" type="ORF">R3P38DRAFT_3058014</name>
</gene>
<evidence type="ECO:0000256" key="2">
    <source>
        <dbReference type="PROSITE-ProRule" id="PRU00192"/>
    </source>
</evidence>
<feature type="region of interest" description="Disordered" evidence="3">
    <location>
        <begin position="155"/>
        <end position="220"/>
    </location>
</feature>
<dbReference type="EMBL" id="JAWWNJ010000089">
    <property type="protein sequence ID" value="KAK7000341.1"/>
    <property type="molecule type" value="Genomic_DNA"/>
</dbReference>
<feature type="compositionally biased region" description="Basic and acidic residues" evidence="3">
    <location>
        <begin position="156"/>
        <end position="168"/>
    </location>
</feature>
<feature type="transmembrane region" description="Helical" evidence="4">
    <location>
        <begin position="21"/>
        <end position="44"/>
    </location>
</feature>
<evidence type="ECO:0000313" key="7">
    <source>
        <dbReference type="Proteomes" id="UP001362999"/>
    </source>
</evidence>
<feature type="transmembrane region" description="Helical" evidence="4">
    <location>
        <begin position="88"/>
        <end position="109"/>
    </location>
</feature>
<reference evidence="6 7" key="1">
    <citation type="journal article" date="2024" name="J Genomics">
        <title>Draft genome sequencing and assembly of Favolaschia claudopus CIRM-BRFM 2984 isolated from oak limbs.</title>
        <authorList>
            <person name="Navarro D."/>
            <person name="Drula E."/>
            <person name="Chaduli D."/>
            <person name="Cazenave R."/>
            <person name="Ahrendt S."/>
            <person name="Wang J."/>
            <person name="Lipzen A."/>
            <person name="Daum C."/>
            <person name="Barry K."/>
            <person name="Grigoriev I.V."/>
            <person name="Favel A."/>
            <person name="Rosso M.N."/>
            <person name="Martin F."/>
        </authorList>
    </citation>
    <scope>NUCLEOTIDE SEQUENCE [LARGE SCALE GENOMIC DNA]</scope>
    <source>
        <strain evidence="6 7">CIRM-BRFM 2984</strain>
    </source>
</reference>
<keyword evidence="4" id="KW-1133">Transmembrane helix</keyword>
<sequence length="363" mass="40299">MQEMETRHQRNQYPVHSLSRNYFYSSTILTASAAWVVAFAAQIAVTHIDGHQAVGVMWFAVFLQLLLIIGVTAILLRHESSAYRLQICLFSSMASIFAVFGVDMSIFAAQPARRAMAAGWLILAVIDLLWTLSFSAEPHTPFARLVDSMTIGSRNARTDSQVEDKERQASNAGRTPSNRVSSGKFIESELLPSPDQAKAAPEQRQNGNPSPEISANWTPMGRHKIVESLEDLTATMDLQLEGGAARPDNITVTPRTHSFPPPPVAAKNRRAVVYVEEPRHLSTIYDQTERGTTSEARTDSEELYPFRVRAKGDWIPRSPSEISFKKGDILHSAEKDGKKWWNVRKVDGSVGSAPSNYFMVLNG</sequence>
<comment type="caution">
    <text evidence="6">The sequence shown here is derived from an EMBL/GenBank/DDBJ whole genome shotgun (WGS) entry which is preliminary data.</text>
</comment>
<evidence type="ECO:0000259" key="5">
    <source>
        <dbReference type="PROSITE" id="PS50002"/>
    </source>
</evidence>
<feature type="compositionally biased region" description="Polar residues" evidence="3">
    <location>
        <begin position="203"/>
        <end position="217"/>
    </location>
</feature>
<keyword evidence="7" id="KW-1185">Reference proteome</keyword>
<dbReference type="Proteomes" id="UP001362999">
    <property type="component" value="Unassembled WGS sequence"/>
</dbReference>
<organism evidence="6 7">
    <name type="scientific">Favolaschia claudopus</name>
    <dbReference type="NCBI Taxonomy" id="2862362"/>
    <lineage>
        <taxon>Eukaryota</taxon>
        <taxon>Fungi</taxon>
        <taxon>Dikarya</taxon>
        <taxon>Basidiomycota</taxon>
        <taxon>Agaricomycotina</taxon>
        <taxon>Agaricomycetes</taxon>
        <taxon>Agaricomycetidae</taxon>
        <taxon>Agaricales</taxon>
        <taxon>Marasmiineae</taxon>
        <taxon>Mycenaceae</taxon>
        <taxon>Favolaschia</taxon>
    </lineage>
</organism>
<protein>
    <submittedName>
        <fullName evidence="6">SH3-domain-containing membrane protein</fullName>
    </submittedName>
</protein>
<dbReference type="InterPro" id="IPR036028">
    <property type="entry name" value="SH3-like_dom_sf"/>
</dbReference>
<feature type="compositionally biased region" description="Polar residues" evidence="3">
    <location>
        <begin position="169"/>
        <end position="181"/>
    </location>
</feature>
<dbReference type="InterPro" id="IPR001452">
    <property type="entry name" value="SH3_domain"/>
</dbReference>
<dbReference type="PROSITE" id="PS50002">
    <property type="entry name" value="SH3"/>
    <property type="match status" value="1"/>
</dbReference>
<name>A0AAW0A362_9AGAR</name>
<evidence type="ECO:0000256" key="4">
    <source>
        <dbReference type="SAM" id="Phobius"/>
    </source>
</evidence>
<evidence type="ECO:0000256" key="3">
    <source>
        <dbReference type="SAM" id="MobiDB-lite"/>
    </source>
</evidence>
<dbReference type="AlphaFoldDB" id="A0AAW0A362"/>
<evidence type="ECO:0000313" key="6">
    <source>
        <dbReference type="EMBL" id="KAK7000341.1"/>
    </source>
</evidence>
<accession>A0AAW0A362</accession>
<dbReference type="SUPFAM" id="SSF50044">
    <property type="entry name" value="SH3-domain"/>
    <property type="match status" value="1"/>
</dbReference>
<keyword evidence="1 2" id="KW-0728">SH3 domain</keyword>